<evidence type="ECO:0000256" key="7">
    <source>
        <dbReference type="ARBA" id="ARBA00023136"/>
    </source>
</evidence>
<comment type="subcellular location">
    <subcellularLocation>
        <location evidence="1">Endomembrane system</location>
        <topology evidence="1">Multi-pass membrane protein</topology>
    </subcellularLocation>
</comment>
<evidence type="ECO:0000313" key="12">
    <source>
        <dbReference type="Proteomes" id="UP001586593"/>
    </source>
</evidence>
<feature type="transmembrane region" description="Helical" evidence="9">
    <location>
        <begin position="386"/>
        <end position="405"/>
    </location>
</feature>
<accession>A0ABR3VUQ4</accession>
<organism evidence="11 12">
    <name type="scientific">Phialemonium thermophilum</name>
    <dbReference type="NCBI Taxonomy" id="223376"/>
    <lineage>
        <taxon>Eukaryota</taxon>
        <taxon>Fungi</taxon>
        <taxon>Dikarya</taxon>
        <taxon>Ascomycota</taxon>
        <taxon>Pezizomycotina</taxon>
        <taxon>Sordariomycetes</taxon>
        <taxon>Sordariomycetidae</taxon>
        <taxon>Cephalothecales</taxon>
        <taxon>Cephalothecaceae</taxon>
        <taxon>Phialemonium</taxon>
    </lineage>
</organism>
<evidence type="ECO:0000256" key="5">
    <source>
        <dbReference type="ARBA" id="ARBA00022989"/>
    </source>
</evidence>
<sequence length="542" mass="58290">MSFLLGGLRFREQIYNSTVTQMSACLLSLSVISLVLPTAFHASFADNDLADAQSLKISRGTSVVLLLVYGIYLLFQLKSHAYMYESTPQHIIDEEATPGPVAGWLESSSSDDSSSSSSDSEGSGHSRDTVSKRVRRVIRGGRRRKASMISVDTGDAVPTRTSSFGTGDMVAGRDEPPSEESSSRPALVVPPVSAAVDGSEEAVEDDRHQRSKRRHRRYSMRKHGRHHRKRAAPAAVSQDVAAGGGETIQEKPEAALADKAAPAPGQTRRIDFALSETPSDGYGTTESISAKRGFTGLRGMSLRPVAKSLAPTVFVQPPELSIPPVPNGPVPRVRYGIRRTNSLPDRLNQYYRAPGAMMPSQILVRTAASTEASKTTAHHDLSRRSAILLLLVSTGLVALCAEFMVDSINGLVASSSVGEIFIGLIILPIVGNAAEHVTAITVAMKNKMDLAIGVAVGSSIQIALFITPLVVILGWACDREMTLYFTLFETVCLFVSTFIVNFLVLDGRSNYLEGALLCATYVIIGVVAFYYPDVRDASAWGA</sequence>
<feature type="compositionally biased region" description="Basic residues" evidence="8">
    <location>
        <begin position="132"/>
        <end position="146"/>
    </location>
</feature>
<feature type="compositionally biased region" description="Low complexity" evidence="8">
    <location>
        <begin position="107"/>
        <end position="120"/>
    </location>
</feature>
<keyword evidence="3" id="KW-0813">Transport</keyword>
<comment type="similarity">
    <text evidence="2">Belongs to the Ca(2+):cation antiporter (CaCA) (TC 2.A.19) family.</text>
</comment>
<keyword evidence="7 9" id="KW-0472">Membrane</keyword>
<evidence type="ECO:0000256" key="9">
    <source>
        <dbReference type="SAM" id="Phobius"/>
    </source>
</evidence>
<feature type="compositionally biased region" description="Low complexity" evidence="8">
    <location>
        <begin position="232"/>
        <end position="241"/>
    </location>
</feature>
<keyword evidence="4 9" id="KW-0812">Transmembrane</keyword>
<dbReference type="Pfam" id="PF01699">
    <property type="entry name" value="Na_Ca_ex"/>
    <property type="match status" value="2"/>
</dbReference>
<feature type="domain" description="Sodium/calcium exchanger membrane region" evidence="10">
    <location>
        <begin position="2"/>
        <end position="77"/>
    </location>
</feature>
<dbReference type="EMBL" id="JAZHXJ010001105">
    <property type="protein sequence ID" value="KAL1845439.1"/>
    <property type="molecule type" value="Genomic_DNA"/>
</dbReference>
<evidence type="ECO:0000256" key="2">
    <source>
        <dbReference type="ARBA" id="ARBA00008170"/>
    </source>
</evidence>
<feature type="transmembrane region" description="Helical" evidence="9">
    <location>
        <begin position="21"/>
        <end position="45"/>
    </location>
</feature>
<feature type="compositionally biased region" description="Basic and acidic residues" evidence="8">
    <location>
        <begin position="122"/>
        <end position="131"/>
    </location>
</feature>
<dbReference type="InterPro" id="IPR004713">
    <property type="entry name" value="CaH_exchang"/>
</dbReference>
<evidence type="ECO:0000256" key="1">
    <source>
        <dbReference type="ARBA" id="ARBA00004127"/>
    </source>
</evidence>
<feature type="transmembrane region" description="Helical" evidence="9">
    <location>
        <begin position="511"/>
        <end position="531"/>
    </location>
</feature>
<feature type="transmembrane region" description="Helical" evidence="9">
    <location>
        <begin position="450"/>
        <end position="476"/>
    </location>
</feature>
<evidence type="ECO:0000256" key="3">
    <source>
        <dbReference type="ARBA" id="ARBA00022448"/>
    </source>
</evidence>
<reference evidence="11 12" key="1">
    <citation type="journal article" date="2024" name="Commun. Biol.">
        <title>Comparative genomic analysis of thermophilic fungi reveals convergent evolutionary adaptations and gene losses.</title>
        <authorList>
            <person name="Steindorff A.S."/>
            <person name="Aguilar-Pontes M.V."/>
            <person name="Robinson A.J."/>
            <person name="Andreopoulos B."/>
            <person name="LaButti K."/>
            <person name="Kuo A."/>
            <person name="Mondo S."/>
            <person name="Riley R."/>
            <person name="Otillar R."/>
            <person name="Haridas S."/>
            <person name="Lipzen A."/>
            <person name="Grimwood J."/>
            <person name="Schmutz J."/>
            <person name="Clum A."/>
            <person name="Reid I.D."/>
            <person name="Moisan M.C."/>
            <person name="Butler G."/>
            <person name="Nguyen T.T.M."/>
            <person name="Dewar K."/>
            <person name="Conant G."/>
            <person name="Drula E."/>
            <person name="Henrissat B."/>
            <person name="Hansel C."/>
            <person name="Singer S."/>
            <person name="Hutchinson M.I."/>
            <person name="de Vries R.P."/>
            <person name="Natvig D.O."/>
            <person name="Powell A.J."/>
            <person name="Tsang A."/>
            <person name="Grigoriev I.V."/>
        </authorList>
    </citation>
    <scope>NUCLEOTIDE SEQUENCE [LARGE SCALE GENOMIC DNA]</scope>
    <source>
        <strain evidence="11 12">ATCC 24622</strain>
    </source>
</reference>
<feature type="transmembrane region" description="Helical" evidence="9">
    <location>
        <begin position="57"/>
        <end position="75"/>
    </location>
</feature>
<dbReference type="Proteomes" id="UP001586593">
    <property type="component" value="Unassembled WGS sequence"/>
</dbReference>
<dbReference type="InterPro" id="IPR044880">
    <property type="entry name" value="NCX_ion-bd_dom_sf"/>
</dbReference>
<keyword evidence="12" id="KW-1185">Reference proteome</keyword>
<feature type="compositionally biased region" description="Basic residues" evidence="8">
    <location>
        <begin position="209"/>
        <end position="231"/>
    </location>
</feature>
<evidence type="ECO:0000256" key="6">
    <source>
        <dbReference type="ARBA" id="ARBA00023065"/>
    </source>
</evidence>
<name>A0ABR3VUQ4_9PEZI</name>
<protein>
    <recommendedName>
        <fullName evidence="10">Sodium/calcium exchanger membrane region domain-containing protein</fullName>
    </recommendedName>
</protein>
<dbReference type="Gene3D" id="1.20.1420.30">
    <property type="entry name" value="NCX, central ion-binding region"/>
    <property type="match status" value="1"/>
</dbReference>
<feature type="region of interest" description="Disordered" evidence="8">
    <location>
        <begin position="101"/>
        <end position="245"/>
    </location>
</feature>
<keyword evidence="6" id="KW-0406">Ion transport</keyword>
<gene>
    <name evidence="11" type="ORF">VTK73DRAFT_560</name>
</gene>
<evidence type="ECO:0000256" key="4">
    <source>
        <dbReference type="ARBA" id="ARBA00022692"/>
    </source>
</evidence>
<feature type="transmembrane region" description="Helical" evidence="9">
    <location>
        <begin position="482"/>
        <end position="504"/>
    </location>
</feature>
<evidence type="ECO:0000256" key="8">
    <source>
        <dbReference type="SAM" id="MobiDB-lite"/>
    </source>
</evidence>
<feature type="compositionally biased region" description="Low complexity" evidence="8">
    <location>
        <begin position="179"/>
        <end position="196"/>
    </location>
</feature>
<proteinExistence type="inferred from homology"/>
<dbReference type="PANTHER" id="PTHR31503">
    <property type="entry name" value="VACUOLAR CALCIUM ION TRANSPORTER"/>
    <property type="match status" value="1"/>
</dbReference>
<comment type="caution">
    <text evidence="11">The sequence shown here is derived from an EMBL/GenBank/DDBJ whole genome shotgun (WGS) entry which is preliminary data.</text>
</comment>
<dbReference type="PANTHER" id="PTHR31503:SF18">
    <property type="entry name" value="CA(2+)_H(+) EXCHANGER, PUTATIVE (EUROFUNG)-RELATED"/>
    <property type="match status" value="1"/>
</dbReference>
<keyword evidence="5 9" id="KW-1133">Transmembrane helix</keyword>
<feature type="domain" description="Sodium/calcium exchanger membrane region" evidence="10">
    <location>
        <begin position="386"/>
        <end position="528"/>
    </location>
</feature>
<evidence type="ECO:0000313" key="11">
    <source>
        <dbReference type="EMBL" id="KAL1845439.1"/>
    </source>
</evidence>
<dbReference type="InterPro" id="IPR004837">
    <property type="entry name" value="NaCa_Exmemb"/>
</dbReference>
<evidence type="ECO:0000259" key="10">
    <source>
        <dbReference type="Pfam" id="PF01699"/>
    </source>
</evidence>